<reference evidence="4" key="1">
    <citation type="submission" date="2019-04" db="EMBL/GenBank/DDBJ databases">
        <title>Evolution of Biomass-Degrading Anaerobic Consortia Revealed by Metagenomics.</title>
        <authorList>
            <person name="Peng X."/>
        </authorList>
    </citation>
    <scope>NUCLEOTIDE SEQUENCE</scope>
    <source>
        <strain evidence="4">SIG140</strain>
    </source>
</reference>
<dbReference type="InterPro" id="IPR050640">
    <property type="entry name" value="Bact_2-comp_sensor_kinase"/>
</dbReference>
<dbReference type="SUPFAM" id="SSF55874">
    <property type="entry name" value="ATPase domain of HSP90 chaperone/DNA topoisomerase II/histidine kinase"/>
    <property type="match status" value="1"/>
</dbReference>
<dbReference type="AlphaFoldDB" id="A0A9D5P3G7"/>
<accession>A0A9D5P3G7</accession>
<feature type="transmembrane region" description="Helical" evidence="2">
    <location>
        <begin position="12"/>
        <end position="31"/>
    </location>
</feature>
<feature type="transmembrane region" description="Helical" evidence="2">
    <location>
        <begin position="77"/>
        <end position="96"/>
    </location>
</feature>
<keyword evidence="2" id="KW-1133">Transmembrane helix</keyword>
<feature type="domain" description="Signal transduction histidine kinase internal region" evidence="3">
    <location>
        <begin position="205"/>
        <end position="282"/>
    </location>
</feature>
<dbReference type="Pfam" id="PF06580">
    <property type="entry name" value="His_kinase"/>
    <property type="match status" value="1"/>
</dbReference>
<dbReference type="InterPro" id="IPR036890">
    <property type="entry name" value="HATPase_C_sf"/>
</dbReference>
<evidence type="ECO:0000256" key="1">
    <source>
        <dbReference type="SAM" id="MobiDB-lite"/>
    </source>
</evidence>
<keyword evidence="2" id="KW-0812">Transmembrane</keyword>
<dbReference type="InterPro" id="IPR010559">
    <property type="entry name" value="Sig_transdc_His_kin_internal"/>
</dbReference>
<keyword evidence="2" id="KW-0472">Membrane</keyword>
<dbReference type="PANTHER" id="PTHR34220:SF7">
    <property type="entry name" value="SENSOR HISTIDINE KINASE YPDA"/>
    <property type="match status" value="1"/>
</dbReference>
<feature type="transmembrane region" description="Helical" evidence="2">
    <location>
        <begin position="51"/>
        <end position="70"/>
    </location>
</feature>
<evidence type="ECO:0000259" key="3">
    <source>
        <dbReference type="Pfam" id="PF06580"/>
    </source>
</evidence>
<evidence type="ECO:0000256" key="2">
    <source>
        <dbReference type="SAM" id="Phobius"/>
    </source>
</evidence>
<feature type="region of interest" description="Disordered" evidence="1">
    <location>
        <begin position="111"/>
        <end position="144"/>
    </location>
</feature>
<protein>
    <submittedName>
        <fullName evidence="4">GHKL domain-containing protein</fullName>
    </submittedName>
</protein>
<evidence type="ECO:0000313" key="5">
    <source>
        <dbReference type="Proteomes" id="UP000806522"/>
    </source>
</evidence>
<gene>
    <name evidence="4" type="ORF">E7101_09865</name>
</gene>
<dbReference type="Proteomes" id="UP000806522">
    <property type="component" value="Unassembled WGS sequence"/>
</dbReference>
<evidence type="ECO:0000313" key="4">
    <source>
        <dbReference type="EMBL" id="MBE6271242.1"/>
    </source>
</evidence>
<comment type="caution">
    <text evidence="4">The sequence shown here is derived from an EMBL/GenBank/DDBJ whole genome shotgun (WGS) entry which is preliminary data.</text>
</comment>
<dbReference type="GO" id="GO:0000155">
    <property type="term" value="F:phosphorelay sensor kinase activity"/>
    <property type="evidence" value="ECO:0007669"/>
    <property type="project" value="InterPro"/>
</dbReference>
<dbReference type="PANTHER" id="PTHR34220">
    <property type="entry name" value="SENSOR HISTIDINE KINASE YPDA"/>
    <property type="match status" value="1"/>
</dbReference>
<organism evidence="4 5">
    <name type="scientific">Xylanibacter ruminicola</name>
    <name type="common">Prevotella ruminicola</name>
    <dbReference type="NCBI Taxonomy" id="839"/>
    <lineage>
        <taxon>Bacteria</taxon>
        <taxon>Pseudomonadati</taxon>
        <taxon>Bacteroidota</taxon>
        <taxon>Bacteroidia</taxon>
        <taxon>Bacteroidales</taxon>
        <taxon>Prevotellaceae</taxon>
        <taxon>Xylanibacter</taxon>
    </lineage>
</organism>
<feature type="compositionally biased region" description="Basic and acidic residues" evidence="1">
    <location>
        <begin position="119"/>
        <end position="130"/>
    </location>
</feature>
<dbReference type="Gene3D" id="3.30.565.10">
    <property type="entry name" value="Histidine kinase-like ATPase, C-terminal domain"/>
    <property type="match status" value="1"/>
</dbReference>
<sequence>MKNQSRQENLLYLAVWGLLFAAPLISLGVRSVNEAETVFNWHEVLMVWDRFGVFLLLFLLHNFLLAPLLIHQHRRVLYTTLTILLIAGYMVFQYQYAPRYMGFRRPPMEQRGPYPMDMRGPHPMDQHEPPDMPQPAAPDDRTPRHELRQEHEMRARRHHFGERDIMGGVMLLLMLAANLGAKLYFRSSNDRRKLEALEKQNLEQQLEYLKYQINPHFFMNTLNNIHALVDINPAKAQDTILELSKMMRFVLYEGDKSGVPLTKEFEFIRNYTRLMQLRYTDKVKISVDLPTEAPDKTIPPLMLITFIENAFKHGVSYQHDSFIDIKITIERNSLCFNCQNSKAEKLYKENAQGVNGTSEKKGGVGLANVRKRLDLLYDKRYTLDIKDEPDIYTVKLILPL</sequence>
<name>A0A9D5P3G7_XYLRU</name>
<proteinExistence type="predicted"/>
<dbReference type="EMBL" id="SUYC01000010">
    <property type="protein sequence ID" value="MBE6271242.1"/>
    <property type="molecule type" value="Genomic_DNA"/>
</dbReference>
<dbReference type="GO" id="GO:0016020">
    <property type="term" value="C:membrane"/>
    <property type="evidence" value="ECO:0007669"/>
    <property type="project" value="InterPro"/>
</dbReference>